<name>A0A1M6IFT1_PSEXY</name>
<dbReference type="InterPro" id="IPR029044">
    <property type="entry name" value="Nucleotide-diphossugar_trans"/>
</dbReference>
<dbReference type="GO" id="GO:0016758">
    <property type="term" value="F:hexosyltransferase activity"/>
    <property type="evidence" value="ECO:0007669"/>
    <property type="project" value="UniProtKB-ARBA"/>
</dbReference>
<sequence>MGEKKVSVVVATYNQEKYIRHTLESIFSQKINFEMEVIVGDDCSTDGNANIIREFAEKYPDIMVPVIREKNLGMYGNEADLLTRVHGEYVAFVEGDDYWIDDNKLQKQVEFMDSHPDCVACFGLCQIVNENEERQIEAEKYTNYKKEAGEYTIKDYEKYIFPGQTATSMYRKSAYGKILAKVKGSEFEPRKMLDVIQILCMLSVGKIYTLGEYFAAYRYMMNTDSGSWSSQNDSYNKINLFKYLDGMKEMERLAAFLGLELNFDNIRLYELNKLEDSAACFEKKDYSDIYNRLLQDSFDKNNLKKTHIKRVIKRAVKGIARNVLKVFKLR</sequence>
<accession>A0A1M6IFT1</accession>
<dbReference type="Gene3D" id="3.90.550.10">
    <property type="entry name" value="Spore Coat Polysaccharide Biosynthesis Protein SpsA, Chain A"/>
    <property type="match status" value="1"/>
</dbReference>
<protein>
    <submittedName>
        <fullName evidence="2">Glycosyl transferase family 2</fullName>
    </submittedName>
</protein>
<dbReference type="Proteomes" id="UP000184185">
    <property type="component" value="Unassembled WGS sequence"/>
</dbReference>
<keyword evidence="2" id="KW-0808">Transferase</keyword>
<keyword evidence="3" id="KW-1185">Reference proteome</keyword>
<dbReference type="EMBL" id="FQYQ01000017">
    <property type="protein sequence ID" value="SHJ33312.1"/>
    <property type="molecule type" value="Genomic_DNA"/>
</dbReference>
<evidence type="ECO:0000313" key="2">
    <source>
        <dbReference type="EMBL" id="SHJ33312.1"/>
    </source>
</evidence>
<evidence type="ECO:0000259" key="1">
    <source>
        <dbReference type="Pfam" id="PF00535"/>
    </source>
</evidence>
<dbReference type="InterPro" id="IPR001173">
    <property type="entry name" value="Glyco_trans_2-like"/>
</dbReference>
<feature type="domain" description="Glycosyltransferase 2-like" evidence="1">
    <location>
        <begin position="7"/>
        <end position="175"/>
    </location>
</feature>
<gene>
    <name evidence="2" type="ORF">SAMN02745725_02308</name>
</gene>
<proteinExistence type="predicted"/>
<reference evidence="2 3" key="1">
    <citation type="submission" date="2016-11" db="EMBL/GenBank/DDBJ databases">
        <authorList>
            <person name="Jaros S."/>
            <person name="Januszkiewicz K."/>
            <person name="Wedrychowicz H."/>
        </authorList>
    </citation>
    <scope>NUCLEOTIDE SEQUENCE [LARGE SCALE GENOMIC DNA]</scope>
    <source>
        <strain evidence="2 3">DSM 14809</strain>
    </source>
</reference>
<dbReference type="PANTHER" id="PTHR22916">
    <property type="entry name" value="GLYCOSYLTRANSFERASE"/>
    <property type="match status" value="1"/>
</dbReference>
<dbReference type="OrthoDB" id="199095at2"/>
<dbReference type="SUPFAM" id="SSF53448">
    <property type="entry name" value="Nucleotide-diphospho-sugar transferases"/>
    <property type="match status" value="1"/>
</dbReference>
<dbReference type="RefSeq" id="WP_072918160.1">
    <property type="nucleotide sequence ID" value="NZ_FQYQ01000017.1"/>
</dbReference>
<dbReference type="Pfam" id="PF00535">
    <property type="entry name" value="Glycos_transf_2"/>
    <property type="match status" value="1"/>
</dbReference>
<dbReference type="PANTHER" id="PTHR22916:SF3">
    <property type="entry name" value="UDP-GLCNAC:BETAGAL BETA-1,3-N-ACETYLGLUCOSAMINYLTRANSFERASE-LIKE PROTEIN 1"/>
    <property type="match status" value="1"/>
</dbReference>
<dbReference type="AlphaFoldDB" id="A0A1M6IFT1"/>
<evidence type="ECO:0000313" key="3">
    <source>
        <dbReference type="Proteomes" id="UP000184185"/>
    </source>
</evidence>
<organism evidence="2 3">
    <name type="scientific">Pseudobutyrivibrio xylanivorans DSM 14809</name>
    <dbReference type="NCBI Taxonomy" id="1123012"/>
    <lineage>
        <taxon>Bacteria</taxon>
        <taxon>Bacillati</taxon>
        <taxon>Bacillota</taxon>
        <taxon>Clostridia</taxon>
        <taxon>Lachnospirales</taxon>
        <taxon>Lachnospiraceae</taxon>
        <taxon>Pseudobutyrivibrio</taxon>
    </lineage>
</organism>